<reference evidence="4" key="1">
    <citation type="journal article" date="2014" name="Front. Microbiol.">
        <title>High frequency of phylogenetically diverse reductive dehalogenase-homologous genes in deep subseafloor sedimentary metagenomes.</title>
        <authorList>
            <person name="Kawai M."/>
            <person name="Futagami T."/>
            <person name="Toyoda A."/>
            <person name="Takaki Y."/>
            <person name="Nishi S."/>
            <person name="Hori S."/>
            <person name="Arai W."/>
            <person name="Tsubouchi T."/>
            <person name="Morono Y."/>
            <person name="Uchiyama I."/>
            <person name="Ito T."/>
            <person name="Fujiyama A."/>
            <person name="Inagaki F."/>
            <person name="Takami H."/>
        </authorList>
    </citation>
    <scope>NUCLEOTIDE SEQUENCE</scope>
    <source>
        <strain evidence="4">Expedition CK06-06</strain>
    </source>
</reference>
<evidence type="ECO:0000256" key="2">
    <source>
        <dbReference type="ARBA" id="ARBA00023235"/>
    </source>
</evidence>
<name>X0WDL0_9ZZZZ</name>
<feature type="non-terminal residue" evidence="4">
    <location>
        <position position="1"/>
    </location>
</feature>
<dbReference type="Pfam" id="PF10432">
    <property type="entry name" value="bact-PGI_C"/>
    <property type="match status" value="1"/>
</dbReference>
<dbReference type="InterPro" id="IPR046348">
    <property type="entry name" value="SIS_dom_sf"/>
</dbReference>
<evidence type="ECO:0000259" key="3">
    <source>
        <dbReference type="Pfam" id="PF10432"/>
    </source>
</evidence>
<proteinExistence type="inferred from homology"/>
<comment type="caution">
    <text evidence="4">The sequence shown here is derived from an EMBL/GenBank/DDBJ whole genome shotgun (WGS) entry which is preliminary data.</text>
</comment>
<feature type="domain" description="Bifunctional glucose-6-phosphate/mannose-6-phosphate isomerase C-terminal" evidence="3">
    <location>
        <begin position="32"/>
        <end position="181"/>
    </location>
</feature>
<gene>
    <name evidence="4" type="ORF">S01H1_54943</name>
</gene>
<organism evidence="4">
    <name type="scientific">marine sediment metagenome</name>
    <dbReference type="NCBI Taxonomy" id="412755"/>
    <lineage>
        <taxon>unclassified sequences</taxon>
        <taxon>metagenomes</taxon>
        <taxon>ecological metagenomes</taxon>
    </lineage>
</organism>
<accession>X0WDL0</accession>
<dbReference type="CDD" id="cd05637">
    <property type="entry name" value="SIS_PGI_PMI_2"/>
    <property type="match status" value="1"/>
</dbReference>
<dbReference type="GO" id="GO:0097367">
    <property type="term" value="F:carbohydrate derivative binding"/>
    <property type="evidence" value="ECO:0007669"/>
    <property type="project" value="InterPro"/>
</dbReference>
<dbReference type="AlphaFoldDB" id="X0WDL0"/>
<comment type="similarity">
    <text evidence="1">Belongs to the PGI/PMI family.</text>
</comment>
<dbReference type="InterPro" id="IPR019490">
    <property type="entry name" value="Glu6P/Mann6P_isomerase_C"/>
</dbReference>
<sequence>GFLSDKSADVAETVPVLKELSAKIDEKAPLSSNPAKQLAQRLYGCLTVIYGAGILSEAAHRWKTQINENSKAWAFYEVFPELNHNATVGYQFPPEIASRIRVVLLRAPSFNQRVKLRYEVTCELLDRAGVAHEFVDSEGSSLLSQMMSTVMMGDFTSYYLAILHGIDPSPVEVINYLKEQLAKG</sequence>
<dbReference type="GO" id="GO:0004347">
    <property type="term" value="F:glucose-6-phosphate isomerase activity"/>
    <property type="evidence" value="ECO:0007669"/>
    <property type="project" value="InterPro"/>
</dbReference>
<evidence type="ECO:0000256" key="1">
    <source>
        <dbReference type="ARBA" id="ARBA00010523"/>
    </source>
</evidence>
<dbReference type="EMBL" id="BARS01035680">
    <property type="protein sequence ID" value="GAG21282.1"/>
    <property type="molecule type" value="Genomic_DNA"/>
</dbReference>
<dbReference type="GO" id="GO:0005975">
    <property type="term" value="P:carbohydrate metabolic process"/>
    <property type="evidence" value="ECO:0007669"/>
    <property type="project" value="InterPro"/>
</dbReference>
<dbReference type="GO" id="GO:0004476">
    <property type="term" value="F:mannose-6-phosphate isomerase activity"/>
    <property type="evidence" value="ECO:0007669"/>
    <property type="project" value="InterPro"/>
</dbReference>
<dbReference type="Gene3D" id="3.40.50.10490">
    <property type="entry name" value="Glucose-6-phosphate isomerase like protein, domain 1"/>
    <property type="match status" value="1"/>
</dbReference>
<dbReference type="GO" id="GO:1901135">
    <property type="term" value="P:carbohydrate derivative metabolic process"/>
    <property type="evidence" value="ECO:0007669"/>
    <property type="project" value="InterPro"/>
</dbReference>
<keyword evidence="2" id="KW-0413">Isomerase</keyword>
<dbReference type="SUPFAM" id="SSF53697">
    <property type="entry name" value="SIS domain"/>
    <property type="match status" value="1"/>
</dbReference>
<evidence type="ECO:0000313" key="4">
    <source>
        <dbReference type="EMBL" id="GAG21282.1"/>
    </source>
</evidence>
<protein>
    <recommendedName>
        <fullName evidence="3">Bifunctional glucose-6-phosphate/mannose-6-phosphate isomerase C-terminal domain-containing protein</fullName>
    </recommendedName>
</protein>